<keyword evidence="6 10" id="KW-0630">Potassium</keyword>
<dbReference type="InterPro" id="IPR053952">
    <property type="entry name" value="K_trans_C"/>
</dbReference>
<protein>
    <recommendedName>
        <fullName evidence="10">Potassium transporter</fullName>
    </recommendedName>
</protein>
<evidence type="ECO:0000256" key="4">
    <source>
        <dbReference type="ARBA" id="ARBA00022538"/>
    </source>
</evidence>
<evidence type="ECO:0000256" key="6">
    <source>
        <dbReference type="ARBA" id="ARBA00022958"/>
    </source>
</evidence>
<dbReference type="AlphaFoldDB" id="A0AAV1VWX3"/>
<keyword evidence="15" id="KW-1185">Reference proteome</keyword>
<evidence type="ECO:0000256" key="11">
    <source>
        <dbReference type="SAM" id="MobiDB-lite"/>
    </source>
</evidence>
<dbReference type="PANTHER" id="PTHR30540:SF95">
    <property type="entry name" value="POTASSIUM TRANSPORTER 10"/>
    <property type="match status" value="1"/>
</dbReference>
<comment type="caution">
    <text evidence="14">The sequence shown here is derived from an EMBL/GenBank/DDBJ whole genome shotgun (WGS) entry which is preliminary data.</text>
</comment>
<proteinExistence type="inferred from homology"/>
<feature type="transmembrane region" description="Helical" evidence="10">
    <location>
        <begin position="243"/>
        <end position="262"/>
    </location>
</feature>
<comment type="subcellular location">
    <subcellularLocation>
        <location evidence="1">Cell membrane</location>
        <topology evidence="1">Multi-pass membrane protein</topology>
    </subcellularLocation>
    <subcellularLocation>
        <location evidence="10">Membrane</location>
        <topology evidence="10">Multi-pass membrane protein</topology>
    </subcellularLocation>
</comment>
<feature type="domain" description="K+ potassium transporter integral membrane" evidence="12">
    <location>
        <begin position="52"/>
        <end position="539"/>
    </location>
</feature>
<evidence type="ECO:0000256" key="3">
    <source>
        <dbReference type="ARBA" id="ARBA00022448"/>
    </source>
</evidence>
<keyword evidence="7 10" id="KW-1133">Transmembrane helix</keyword>
<dbReference type="Pfam" id="PF22776">
    <property type="entry name" value="K_trans_C"/>
    <property type="match status" value="1"/>
</dbReference>
<evidence type="ECO:0000256" key="9">
    <source>
        <dbReference type="ARBA" id="ARBA00023136"/>
    </source>
</evidence>
<feature type="transmembrane region" description="Helical" evidence="10">
    <location>
        <begin position="410"/>
        <end position="432"/>
    </location>
</feature>
<feature type="transmembrane region" description="Helical" evidence="10">
    <location>
        <begin position="86"/>
        <end position="107"/>
    </location>
</feature>
<comment type="function">
    <text evidence="10">Potassium transporter.</text>
</comment>
<evidence type="ECO:0000256" key="1">
    <source>
        <dbReference type="ARBA" id="ARBA00004651"/>
    </source>
</evidence>
<feature type="transmembrane region" description="Helical" evidence="10">
    <location>
        <begin position="472"/>
        <end position="494"/>
    </location>
</feature>
<keyword evidence="5 10" id="KW-0812">Transmembrane</keyword>
<evidence type="ECO:0000256" key="2">
    <source>
        <dbReference type="ARBA" id="ARBA00008440"/>
    </source>
</evidence>
<evidence type="ECO:0000313" key="15">
    <source>
        <dbReference type="Proteomes" id="UP001497480"/>
    </source>
</evidence>
<name>A0AAV1VWX3_LUPLU</name>
<feature type="domain" description="K+ potassium transporter C-terminal" evidence="13">
    <location>
        <begin position="551"/>
        <end position="777"/>
    </location>
</feature>
<dbReference type="NCBIfam" id="TIGR00794">
    <property type="entry name" value="kup"/>
    <property type="match status" value="1"/>
</dbReference>
<evidence type="ECO:0000259" key="12">
    <source>
        <dbReference type="Pfam" id="PF02705"/>
    </source>
</evidence>
<dbReference type="InterPro" id="IPR003855">
    <property type="entry name" value="K+_transporter"/>
</dbReference>
<dbReference type="Proteomes" id="UP001497480">
    <property type="component" value="Unassembled WGS sequence"/>
</dbReference>
<dbReference type="EMBL" id="CAXHTB010000002">
    <property type="protein sequence ID" value="CAL0301536.1"/>
    <property type="molecule type" value="Genomic_DNA"/>
</dbReference>
<dbReference type="InterPro" id="IPR053951">
    <property type="entry name" value="K_trans_N"/>
</dbReference>
<dbReference type="GO" id="GO:0015079">
    <property type="term" value="F:potassium ion transmembrane transporter activity"/>
    <property type="evidence" value="ECO:0007669"/>
    <property type="project" value="UniProtKB-UniRule"/>
</dbReference>
<evidence type="ECO:0000256" key="8">
    <source>
        <dbReference type="ARBA" id="ARBA00023065"/>
    </source>
</evidence>
<gene>
    <name evidence="14" type="ORF">LLUT_LOCUS2596</name>
</gene>
<evidence type="ECO:0000256" key="7">
    <source>
        <dbReference type="ARBA" id="ARBA00022989"/>
    </source>
</evidence>
<evidence type="ECO:0000259" key="13">
    <source>
        <dbReference type="Pfam" id="PF22776"/>
    </source>
</evidence>
<feature type="transmembrane region" description="Helical" evidence="10">
    <location>
        <begin position="172"/>
        <end position="194"/>
    </location>
</feature>
<dbReference type="GO" id="GO:0005886">
    <property type="term" value="C:plasma membrane"/>
    <property type="evidence" value="ECO:0007669"/>
    <property type="project" value="UniProtKB-SubCell"/>
</dbReference>
<sequence>MASGVKSDEENENKGSMWSLDQKLDQPMDEEAGRLRNMYREKKFSALLLLRLAYQSLGVVYGDLGTSPLYVFYNTFPNGVQDKEDVIGALSLIIYSLTLVPLLKYVLVVLRANDNGEGGTLALYSLLCRHANIKTIPNQHHTDEELTTYSRSTIDERSFAAKTKRWLEEKGYIKNVILILVLVGTCMMIGDGILTPAISVLSASGGIKVNHPDLSSGVVVVVAVVILVGLFSLQHYGTDRVGWLFAPVVLLWFLLIGGIGIFNLRKHGNTVLKAFSPVYIYKYLKRGGKESWTSLGGILLCITGTEALFADLGHFPVSSVQIAFALFVFPCLLLAYSGQAAYLMNNLNHSQEVFYHSIPDTIYWPVFAVATAAAIVASQATITATFSIINQALAHGCFPRVKVVHTSKRCLGQIYIPDINWILMILCIAATAGFKDQNQIGNAYGTAVVIVFLVTTLLMVLIMILVWRCHWILVLIFTGLSLIVECTYFSAVLLKVDQGGWAPLVIAAGFLIVMYVWHYGTVKRYEFELHSKVSMTWIVRLGPSLGLVRVPGIGLVYSELASGVPHIFSHFITNLPAIHSVVVFVCVKYLPVYTVPEEERFLVKRIGPQNFHMFRCVARYGYKDLHKKDDDFEKKLFQNLFMFVRLQSMMDDGSDSYEYSPYEQQAEQSRDGILNNRNMASANIDLTMASVDSIVSVRSLSRASSENEFDELQYLNNCKDAGVVHILGNTVVRTSRESRFYKKIAIDYIYVFLRKICREHSVIFNVPHESLLNVGQVFYV</sequence>
<evidence type="ECO:0000256" key="5">
    <source>
        <dbReference type="ARBA" id="ARBA00022692"/>
    </source>
</evidence>
<feature type="transmembrane region" description="Helical" evidence="10">
    <location>
        <begin position="322"/>
        <end position="342"/>
    </location>
</feature>
<reference evidence="14 15" key="1">
    <citation type="submission" date="2024-03" db="EMBL/GenBank/DDBJ databases">
        <authorList>
            <person name="Martinez-Hernandez J."/>
        </authorList>
    </citation>
    <scope>NUCLEOTIDE SEQUENCE [LARGE SCALE GENOMIC DNA]</scope>
</reference>
<feature type="transmembrane region" description="Helical" evidence="10">
    <location>
        <begin position="444"/>
        <end position="465"/>
    </location>
</feature>
<evidence type="ECO:0000313" key="14">
    <source>
        <dbReference type="EMBL" id="CAL0301536.1"/>
    </source>
</evidence>
<keyword evidence="3" id="KW-0813">Transport</keyword>
<feature type="region of interest" description="Disordered" evidence="11">
    <location>
        <begin position="1"/>
        <end position="20"/>
    </location>
</feature>
<feature type="transmembrane region" description="Helical" evidence="10">
    <location>
        <begin position="500"/>
        <end position="517"/>
    </location>
</feature>
<feature type="transmembrane region" description="Helical" evidence="10">
    <location>
        <begin position="44"/>
        <end position="66"/>
    </location>
</feature>
<feature type="transmembrane region" description="Helical" evidence="10">
    <location>
        <begin position="362"/>
        <end position="389"/>
    </location>
</feature>
<keyword evidence="4 10" id="KW-0633">Potassium transport</keyword>
<accession>A0AAV1VWX3</accession>
<comment type="similarity">
    <text evidence="2 10">Belongs to the HAK/KUP transporter (TC 2.A.72.3) family.</text>
</comment>
<keyword evidence="9 10" id="KW-0472">Membrane</keyword>
<feature type="transmembrane region" description="Helical" evidence="10">
    <location>
        <begin position="214"/>
        <end position="231"/>
    </location>
</feature>
<evidence type="ECO:0000256" key="10">
    <source>
        <dbReference type="RuleBase" id="RU321113"/>
    </source>
</evidence>
<keyword evidence="8 10" id="KW-0406">Ion transport</keyword>
<organism evidence="14 15">
    <name type="scientific">Lupinus luteus</name>
    <name type="common">European yellow lupine</name>
    <dbReference type="NCBI Taxonomy" id="3873"/>
    <lineage>
        <taxon>Eukaryota</taxon>
        <taxon>Viridiplantae</taxon>
        <taxon>Streptophyta</taxon>
        <taxon>Embryophyta</taxon>
        <taxon>Tracheophyta</taxon>
        <taxon>Spermatophyta</taxon>
        <taxon>Magnoliopsida</taxon>
        <taxon>eudicotyledons</taxon>
        <taxon>Gunneridae</taxon>
        <taxon>Pentapetalae</taxon>
        <taxon>rosids</taxon>
        <taxon>fabids</taxon>
        <taxon>Fabales</taxon>
        <taxon>Fabaceae</taxon>
        <taxon>Papilionoideae</taxon>
        <taxon>50 kb inversion clade</taxon>
        <taxon>genistoids sensu lato</taxon>
        <taxon>core genistoids</taxon>
        <taxon>Genisteae</taxon>
        <taxon>Lupinus</taxon>
    </lineage>
</organism>
<dbReference type="Pfam" id="PF02705">
    <property type="entry name" value="K_trans"/>
    <property type="match status" value="1"/>
</dbReference>
<feature type="transmembrane region" description="Helical" evidence="10">
    <location>
        <begin position="291"/>
        <end position="310"/>
    </location>
</feature>
<dbReference type="PANTHER" id="PTHR30540">
    <property type="entry name" value="OSMOTIC STRESS POTASSIUM TRANSPORTER"/>
    <property type="match status" value="1"/>
</dbReference>